<protein>
    <submittedName>
        <fullName evidence="4">Diguanylate cyclase</fullName>
        <ecNumber evidence="4">2.7.7.65</ecNumber>
    </submittedName>
</protein>
<feature type="domain" description="PAC" evidence="2">
    <location>
        <begin position="332"/>
        <end position="384"/>
    </location>
</feature>
<keyword evidence="4" id="KW-0548">Nucleotidyltransferase</keyword>
<dbReference type="SMART" id="SM00267">
    <property type="entry name" value="GGDEF"/>
    <property type="match status" value="1"/>
</dbReference>
<dbReference type="PROSITE" id="PS50887">
    <property type="entry name" value="GGDEF"/>
    <property type="match status" value="1"/>
</dbReference>
<dbReference type="Gene3D" id="3.30.450.20">
    <property type="entry name" value="PAS domain"/>
    <property type="match status" value="2"/>
</dbReference>
<evidence type="ECO:0000313" key="4">
    <source>
        <dbReference type="EMBL" id="MEZ6851935.1"/>
    </source>
</evidence>
<dbReference type="NCBIfam" id="TIGR00229">
    <property type="entry name" value="sensory_box"/>
    <property type="match status" value="1"/>
</dbReference>
<dbReference type="Pfam" id="PF00989">
    <property type="entry name" value="PAS"/>
    <property type="match status" value="1"/>
</dbReference>
<dbReference type="InterPro" id="IPR000160">
    <property type="entry name" value="GGDEF_dom"/>
</dbReference>
<dbReference type="SUPFAM" id="SSF55785">
    <property type="entry name" value="PYP-like sensor domain (PAS domain)"/>
    <property type="match status" value="2"/>
</dbReference>
<dbReference type="Gene3D" id="3.30.70.270">
    <property type="match status" value="1"/>
</dbReference>
<dbReference type="InterPro" id="IPR013767">
    <property type="entry name" value="PAS_fold"/>
</dbReference>
<keyword evidence="4" id="KW-0808">Transferase</keyword>
<gene>
    <name evidence="4" type="ORF">AB2Z07_00030</name>
</gene>
<dbReference type="GO" id="GO:0052621">
    <property type="term" value="F:diguanylate cyclase activity"/>
    <property type="evidence" value="ECO:0007669"/>
    <property type="project" value="UniProtKB-EC"/>
</dbReference>
<feature type="domain" description="PAS" evidence="1">
    <location>
        <begin position="257"/>
        <end position="332"/>
    </location>
</feature>
<dbReference type="EMBL" id="JBFSOO010000001">
    <property type="protein sequence ID" value="MEZ6851935.1"/>
    <property type="molecule type" value="Genomic_DNA"/>
</dbReference>
<dbReference type="InterPro" id="IPR000700">
    <property type="entry name" value="PAS-assoc_C"/>
</dbReference>
<dbReference type="InterPro" id="IPR029787">
    <property type="entry name" value="Nucleotide_cyclase"/>
</dbReference>
<dbReference type="SUPFAM" id="SSF55073">
    <property type="entry name" value="Nucleotide cyclase"/>
    <property type="match status" value="1"/>
</dbReference>
<accession>A0ABV4JMF2</accession>
<dbReference type="InterPro" id="IPR043128">
    <property type="entry name" value="Rev_trsase/Diguanyl_cyclase"/>
</dbReference>
<dbReference type="Proteomes" id="UP001568358">
    <property type="component" value="Unassembled WGS sequence"/>
</dbReference>
<comment type="caution">
    <text evidence="4">The sequence shown here is derived from an EMBL/GenBank/DDBJ whole genome shotgun (WGS) entry which is preliminary data.</text>
</comment>
<reference evidence="4 5" key="1">
    <citation type="submission" date="2024-07" db="EMBL/GenBank/DDBJ databases">
        <title>Active virus-host system and metabolic interactions in a Lokiarchaeon culture.</title>
        <authorList>
            <person name="Ponce Toledo R.I."/>
            <person name="Rodrigues Oliveira T."/>
            <person name="Schleper C."/>
        </authorList>
    </citation>
    <scope>NUCLEOTIDE SEQUENCE [LARGE SCALE GENOMIC DNA]</scope>
    <source>
        <strain evidence="4 5">B35</strain>
    </source>
</reference>
<dbReference type="NCBIfam" id="TIGR00254">
    <property type="entry name" value="GGDEF"/>
    <property type="match status" value="1"/>
</dbReference>
<dbReference type="CDD" id="cd01949">
    <property type="entry name" value="GGDEF"/>
    <property type="match status" value="1"/>
</dbReference>
<dbReference type="InterPro" id="IPR035965">
    <property type="entry name" value="PAS-like_dom_sf"/>
</dbReference>
<proteinExistence type="predicted"/>
<evidence type="ECO:0000259" key="3">
    <source>
        <dbReference type="PROSITE" id="PS50887"/>
    </source>
</evidence>
<dbReference type="PROSITE" id="PS50113">
    <property type="entry name" value="PAC"/>
    <property type="match status" value="1"/>
</dbReference>
<dbReference type="InterPro" id="IPR052155">
    <property type="entry name" value="Biofilm_reg_signaling"/>
</dbReference>
<sequence>MAATANTKNCILVLEHDAEAMLCSAEKLNQQEYIVCKCGGSIEQVRSAYRQYPHSVLIADVDNDITVALLNELVLCPESSQLPVICCSDVLDDAAFSRVGSFQPFAWLPSSCPVNVVDCTVCSACSYSRMGAHSMAAIEQCQLIAHNIPECVVILDEAWRVYFANEHLGQLVGASDPLEGCHVNTLLDAETLVRLQAVCSTLSVNSKQSFQGYIVTFQDEMVPVWLSVSKVASNNNLLCVMTNLEENLQAEAALREAEAKYRALYLNAAEGMFRIEESGHIIEANPAFNRILGFEVLDWASNSTSHNFSDQFVTTDDFLKLMKQVQTVGRQSKFSAQLVRRDGATIWGEISAHWSIDPKNQIPYVEGILSDVTERRRVELDLQRRATRDCLTGVFSRGSFYEKLSSILTTARYENSIFAVLYLDLNDFKNVNDTHGHHCGDIVIKELVGRISAQIRESDVFGRIGGDEFCIVLENVRAACDVDAVIRKIHSVVDAPIRINDEKLVSVGLSVGVAMYPEDGDTPEVLLQRADHAMYLEKRS</sequence>
<dbReference type="SMART" id="SM00091">
    <property type="entry name" value="PAS"/>
    <property type="match status" value="2"/>
</dbReference>
<dbReference type="EC" id="2.7.7.65" evidence="4"/>
<dbReference type="PANTHER" id="PTHR44757:SF2">
    <property type="entry name" value="BIOFILM ARCHITECTURE MAINTENANCE PROTEIN MBAA"/>
    <property type="match status" value="1"/>
</dbReference>
<organism evidence="4 5">
    <name type="scientific">Halodesulfovibrio aestuarii</name>
    <dbReference type="NCBI Taxonomy" id="126333"/>
    <lineage>
        <taxon>Bacteria</taxon>
        <taxon>Pseudomonadati</taxon>
        <taxon>Thermodesulfobacteriota</taxon>
        <taxon>Desulfovibrionia</taxon>
        <taxon>Desulfovibrionales</taxon>
        <taxon>Desulfovibrionaceae</taxon>
        <taxon>Halodesulfovibrio</taxon>
    </lineage>
</organism>
<dbReference type="PANTHER" id="PTHR44757">
    <property type="entry name" value="DIGUANYLATE CYCLASE DGCP"/>
    <property type="match status" value="1"/>
</dbReference>
<name>A0ABV4JMF2_9BACT</name>
<dbReference type="PROSITE" id="PS50112">
    <property type="entry name" value="PAS"/>
    <property type="match status" value="1"/>
</dbReference>
<dbReference type="Pfam" id="PF00990">
    <property type="entry name" value="GGDEF"/>
    <property type="match status" value="1"/>
</dbReference>
<dbReference type="CDD" id="cd00130">
    <property type="entry name" value="PAS"/>
    <property type="match status" value="1"/>
</dbReference>
<dbReference type="InterPro" id="IPR000014">
    <property type="entry name" value="PAS"/>
</dbReference>
<dbReference type="RefSeq" id="WP_371149692.1">
    <property type="nucleotide sequence ID" value="NZ_JBFSOO010000001.1"/>
</dbReference>
<evidence type="ECO:0000259" key="2">
    <source>
        <dbReference type="PROSITE" id="PS50113"/>
    </source>
</evidence>
<keyword evidence="5" id="KW-1185">Reference proteome</keyword>
<evidence type="ECO:0000313" key="5">
    <source>
        <dbReference type="Proteomes" id="UP001568358"/>
    </source>
</evidence>
<evidence type="ECO:0000259" key="1">
    <source>
        <dbReference type="PROSITE" id="PS50112"/>
    </source>
</evidence>
<dbReference type="Pfam" id="PF13426">
    <property type="entry name" value="PAS_9"/>
    <property type="match status" value="1"/>
</dbReference>
<feature type="domain" description="GGDEF" evidence="3">
    <location>
        <begin position="416"/>
        <end position="540"/>
    </location>
</feature>